<proteinExistence type="predicted"/>
<dbReference type="InterPro" id="IPR003789">
    <property type="entry name" value="Asn/Gln_tRNA_amidoTrase-B-like"/>
</dbReference>
<organism evidence="1 2">
    <name type="scientific">Ureibacillus suwonensis</name>
    <dbReference type="NCBI Taxonomy" id="313007"/>
    <lineage>
        <taxon>Bacteria</taxon>
        <taxon>Bacillati</taxon>
        <taxon>Bacillota</taxon>
        <taxon>Bacilli</taxon>
        <taxon>Bacillales</taxon>
        <taxon>Caryophanaceae</taxon>
        <taxon>Ureibacillus</taxon>
    </lineage>
</organism>
<dbReference type="RefSeq" id="WP_342469376.1">
    <property type="nucleotide sequence ID" value="NZ_JBHSNQ010000190.1"/>
</dbReference>
<sequence length="141" mass="15410">MMKQAVFEQLKQAMKEKDAVAKGVLTLLKSALDQAEKEKGSELSHEEEIAVVNREVKQTHQALEGAKQAGREDLIEKENRKLEILQSFLPKQLSEEEIANVLTEAGISKGMNMGEAMKIAKPLLAGKADGATIAKVVKSLI</sequence>
<dbReference type="InterPro" id="IPR023168">
    <property type="entry name" value="GatB_Yqey_C_2"/>
</dbReference>
<dbReference type="EMBL" id="JBHSNQ010000190">
    <property type="protein sequence ID" value="MFC5543121.1"/>
    <property type="molecule type" value="Genomic_DNA"/>
</dbReference>
<gene>
    <name evidence="1" type="ORF">ACFPOH_15540</name>
</gene>
<accession>A0ABW0REV9</accession>
<comment type="caution">
    <text evidence="1">The sequence shown here is derived from an EMBL/GenBank/DDBJ whole genome shotgun (WGS) entry which is preliminary data.</text>
</comment>
<dbReference type="Gene3D" id="1.10.10.410">
    <property type="match status" value="1"/>
</dbReference>
<protein>
    <submittedName>
        <fullName evidence="1">GatB/YqeY domain-containing protein</fullName>
    </submittedName>
</protein>
<keyword evidence="2" id="KW-1185">Reference proteome</keyword>
<evidence type="ECO:0000313" key="1">
    <source>
        <dbReference type="EMBL" id="MFC5543121.1"/>
    </source>
</evidence>
<evidence type="ECO:0000313" key="2">
    <source>
        <dbReference type="Proteomes" id="UP001595978"/>
    </source>
</evidence>
<dbReference type="InterPro" id="IPR019004">
    <property type="entry name" value="YqeY/Aim41"/>
</dbReference>
<dbReference type="Pfam" id="PF09424">
    <property type="entry name" value="YqeY"/>
    <property type="match status" value="1"/>
</dbReference>
<name>A0ABW0REV9_9BACL</name>
<dbReference type="SUPFAM" id="SSF89095">
    <property type="entry name" value="GatB/YqeY motif"/>
    <property type="match status" value="1"/>
</dbReference>
<dbReference type="PANTHER" id="PTHR28055:SF1">
    <property type="entry name" value="ALTERED INHERITANCE OF MITOCHONDRIA PROTEIN 41, MITOCHONDRIAL"/>
    <property type="match status" value="1"/>
</dbReference>
<dbReference type="PANTHER" id="PTHR28055">
    <property type="entry name" value="ALTERED INHERITANCE OF MITOCHONDRIA PROTEIN 41, MITOCHONDRIAL"/>
    <property type="match status" value="1"/>
</dbReference>
<dbReference type="Gene3D" id="1.10.1510.10">
    <property type="entry name" value="Uncharacterised protein YqeY/AIM41 PF09424, N-terminal domain"/>
    <property type="match status" value="1"/>
</dbReference>
<reference evidence="2" key="1">
    <citation type="journal article" date="2019" name="Int. J. Syst. Evol. Microbiol.">
        <title>The Global Catalogue of Microorganisms (GCM) 10K type strain sequencing project: providing services to taxonomists for standard genome sequencing and annotation.</title>
        <authorList>
            <consortium name="The Broad Institute Genomics Platform"/>
            <consortium name="The Broad Institute Genome Sequencing Center for Infectious Disease"/>
            <person name="Wu L."/>
            <person name="Ma J."/>
        </authorList>
    </citation>
    <scope>NUCLEOTIDE SEQUENCE [LARGE SCALE GENOMIC DNA]</scope>
    <source>
        <strain evidence="2">CCUG 56331</strain>
    </source>
</reference>
<dbReference type="Proteomes" id="UP001595978">
    <property type="component" value="Unassembled WGS sequence"/>
</dbReference>
<dbReference type="InterPro" id="IPR042184">
    <property type="entry name" value="YqeY/Aim41_N"/>
</dbReference>